<evidence type="ECO:0000256" key="1">
    <source>
        <dbReference type="SAM" id="MobiDB-lite"/>
    </source>
</evidence>
<protein>
    <recommendedName>
        <fullName evidence="4">Integrase</fullName>
    </recommendedName>
</protein>
<evidence type="ECO:0000313" key="3">
    <source>
        <dbReference type="Proteomes" id="UP000668572"/>
    </source>
</evidence>
<accession>A0A8I1XMN8</accession>
<name>A0A8I1XMN8_XANMN</name>
<evidence type="ECO:0000313" key="2">
    <source>
        <dbReference type="EMBL" id="MBO9761626.1"/>
    </source>
</evidence>
<dbReference type="AlphaFoldDB" id="A0A8I1XMN8"/>
<organism evidence="2 3">
    <name type="scientific">Xanthomonas manihotis</name>
    <dbReference type="NCBI Taxonomy" id="43353"/>
    <lineage>
        <taxon>Bacteria</taxon>
        <taxon>Pseudomonadati</taxon>
        <taxon>Pseudomonadota</taxon>
        <taxon>Gammaproteobacteria</taxon>
        <taxon>Lysobacterales</taxon>
        <taxon>Lysobacteraceae</taxon>
        <taxon>Xanthomonas</taxon>
    </lineage>
</organism>
<comment type="caution">
    <text evidence="2">The sequence shown here is derived from an EMBL/GenBank/DDBJ whole genome shotgun (WGS) entry which is preliminary data.</text>
</comment>
<proteinExistence type="predicted"/>
<reference evidence="2" key="1">
    <citation type="submission" date="2021-03" db="EMBL/GenBank/DDBJ databases">
        <title>Molecular characterization of Xanthomonas species pathogenic on Araceae and the development of a triplex TaqMan assay for detection of X. phaseoli pv. dieffenbachiae.</title>
        <authorList>
            <person name="Van Der Wolf J."/>
            <person name="Krijger M."/>
            <person name="Mendes O."/>
            <person name="Brankovics B."/>
            <person name="Bonants P."/>
            <person name="Meekes E."/>
        </authorList>
    </citation>
    <scope>NUCLEOTIDE SEQUENCE</scope>
    <source>
        <strain evidence="2">NBC1264</strain>
    </source>
</reference>
<gene>
    <name evidence="2" type="ORF">J7405_19145</name>
</gene>
<evidence type="ECO:0008006" key="4">
    <source>
        <dbReference type="Google" id="ProtNLM"/>
    </source>
</evidence>
<dbReference type="RefSeq" id="WP_017158243.1">
    <property type="nucleotide sequence ID" value="NZ_CP083575.1"/>
</dbReference>
<feature type="region of interest" description="Disordered" evidence="1">
    <location>
        <begin position="130"/>
        <end position="180"/>
    </location>
</feature>
<sequence>MKPLDFLTLDSPIKSPQDGAINLMKAAPMADKDYSLQALNEFIDYLANKQLLNKNTAQSRKGAANKILGVLDDQEASDLRTIDLDLVFTRFANKAGKDYKPDSLMVYRSRLSSALTDFFSYVENPAQFRPAVKSSGTGSAKKPAKSVRKTDERPAESKPAVDFQSPPQTAQSSAPGSVNVPVPLREGITVQITGLPADLTEAEASRLAAIIKAYAMT</sequence>
<dbReference type="EMBL" id="JAGHXW010000063">
    <property type="protein sequence ID" value="MBO9761626.1"/>
    <property type="molecule type" value="Genomic_DNA"/>
</dbReference>
<feature type="compositionally biased region" description="Polar residues" evidence="1">
    <location>
        <begin position="165"/>
        <end position="176"/>
    </location>
</feature>
<dbReference type="Proteomes" id="UP000668572">
    <property type="component" value="Unassembled WGS sequence"/>
</dbReference>